<evidence type="ECO:0000256" key="1">
    <source>
        <dbReference type="SAM" id="Phobius"/>
    </source>
</evidence>
<dbReference type="AlphaFoldDB" id="A0A1C2DV22"/>
<name>A0A1C2DV22_9PSED</name>
<keyword evidence="1" id="KW-0812">Transmembrane</keyword>
<gene>
    <name evidence="2" type="ORF">BBI10_16560</name>
</gene>
<dbReference type="EMBL" id="MDEN01000064">
    <property type="protein sequence ID" value="OCX18621.1"/>
    <property type="molecule type" value="Genomic_DNA"/>
</dbReference>
<sequence>MCDERRHSLACKALTYLIKAVFILGLTTLLTRWAMTLWPIPRILHTDWGMGAYLWLQRLFHLNGCEDGEDMLILLTLSLTLMVSTLTCLALTKALRKWRRAPIDQNVE</sequence>
<proteinExistence type="predicted"/>
<protein>
    <submittedName>
        <fullName evidence="2">Uncharacterized protein</fullName>
    </submittedName>
</protein>
<feature type="transmembrane region" description="Helical" evidence="1">
    <location>
        <begin position="71"/>
        <end position="91"/>
    </location>
</feature>
<evidence type="ECO:0000313" key="2">
    <source>
        <dbReference type="EMBL" id="OCX18621.1"/>
    </source>
</evidence>
<accession>A0A1C2DV22</accession>
<keyword evidence="1" id="KW-0472">Membrane</keyword>
<evidence type="ECO:0000313" key="3">
    <source>
        <dbReference type="Proteomes" id="UP000095143"/>
    </source>
</evidence>
<organism evidence="2 3">
    <name type="scientific">Pseudomonas graminis</name>
    <dbReference type="NCBI Taxonomy" id="158627"/>
    <lineage>
        <taxon>Bacteria</taxon>
        <taxon>Pseudomonadati</taxon>
        <taxon>Pseudomonadota</taxon>
        <taxon>Gammaproteobacteria</taxon>
        <taxon>Pseudomonadales</taxon>
        <taxon>Pseudomonadaceae</taxon>
        <taxon>Pseudomonas</taxon>
    </lineage>
</organism>
<keyword evidence="1" id="KW-1133">Transmembrane helix</keyword>
<dbReference type="Proteomes" id="UP000095143">
    <property type="component" value="Unassembled WGS sequence"/>
</dbReference>
<feature type="transmembrane region" description="Helical" evidence="1">
    <location>
        <begin position="16"/>
        <end position="35"/>
    </location>
</feature>
<comment type="caution">
    <text evidence="2">The sequence shown here is derived from an EMBL/GenBank/DDBJ whole genome shotgun (WGS) entry which is preliminary data.</text>
</comment>
<reference evidence="2 3" key="1">
    <citation type="submission" date="2016-08" db="EMBL/GenBank/DDBJ databases">
        <title>Whole genome sequence of Pseudomonas graminis strain UASWS1507, a potential biological control agent for agriculture.</title>
        <authorList>
            <person name="Crovadore J."/>
            <person name="Calmin G."/>
            <person name="Chablais R."/>
            <person name="Cochard B."/>
            <person name="Lefort F."/>
        </authorList>
    </citation>
    <scope>NUCLEOTIDE SEQUENCE [LARGE SCALE GENOMIC DNA]</scope>
    <source>
        <strain evidence="2 3">UASWS1507</strain>
    </source>
</reference>